<name>A0ABS6U1E5_STRHA</name>
<evidence type="ECO:0000313" key="3">
    <source>
        <dbReference type="Proteomes" id="UP000735541"/>
    </source>
</evidence>
<accession>A0ABS6U1E5</accession>
<gene>
    <name evidence="2" type="ORF">STHAL_33365</name>
</gene>
<comment type="caution">
    <text evidence="2">The sequence shown here is derived from an EMBL/GenBank/DDBJ whole genome shotgun (WGS) entry which is preliminary data.</text>
</comment>
<dbReference type="Proteomes" id="UP000735541">
    <property type="component" value="Unassembled WGS sequence"/>
</dbReference>
<evidence type="ECO:0000313" key="2">
    <source>
        <dbReference type="EMBL" id="MBV7674337.1"/>
    </source>
</evidence>
<keyword evidence="3" id="KW-1185">Reference proteome</keyword>
<reference evidence="2 3" key="1">
    <citation type="submission" date="2021-07" db="EMBL/GenBank/DDBJ databases">
        <title>Sequencing Streptomyces halstedii LGO-A4 genome an citrus endophytic actinomycete.</title>
        <authorList>
            <person name="Samborskyy M."/>
            <person name="Scott N."/>
            <person name="Deglau R."/>
            <person name="Dickens S."/>
            <person name="Oliveira L.G."/>
        </authorList>
    </citation>
    <scope>NUCLEOTIDE SEQUENCE [LARGE SCALE GENOMIC DNA]</scope>
    <source>
        <strain evidence="2 3">LGO-A4</strain>
    </source>
</reference>
<proteinExistence type="predicted"/>
<sequence length="241" mass="25826">MGRHKQHKPRRSREGTEQPPVMEESATEWFGTAFHSTAGMQHLDVRQSGNGILITSAPAEVDGVLAGWPLRIRNDDDGQGLTELGTALASGQPHGIVGETGPGYERVLMFIPNHPEEGVGTLARIRTEHGPDGAIVFERRAERPMALWAEAGENLRRIVPLLSPDAPSADEPEESTPCPGCYRPVYDSSSSGMLIGAGPLPLAGLCRLCVNGTTLRSLEQVDVPLDARQRAVLESVSAALV</sequence>
<protein>
    <submittedName>
        <fullName evidence="2">Uncharacterized protein</fullName>
    </submittedName>
</protein>
<feature type="region of interest" description="Disordered" evidence="1">
    <location>
        <begin position="1"/>
        <end position="23"/>
    </location>
</feature>
<evidence type="ECO:0000256" key="1">
    <source>
        <dbReference type="SAM" id="MobiDB-lite"/>
    </source>
</evidence>
<dbReference type="RefSeq" id="WP_228874053.1">
    <property type="nucleotide sequence ID" value="NZ_JAHUVW010000005.1"/>
</dbReference>
<dbReference type="EMBL" id="JAHUVW010000005">
    <property type="protein sequence ID" value="MBV7674337.1"/>
    <property type="molecule type" value="Genomic_DNA"/>
</dbReference>
<organism evidence="2 3">
    <name type="scientific">Streptomyces halstedii</name>
    <dbReference type="NCBI Taxonomy" id="1944"/>
    <lineage>
        <taxon>Bacteria</taxon>
        <taxon>Bacillati</taxon>
        <taxon>Actinomycetota</taxon>
        <taxon>Actinomycetes</taxon>
        <taxon>Kitasatosporales</taxon>
        <taxon>Streptomycetaceae</taxon>
        <taxon>Streptomyces</taxon>
    </lineage>
</organism>
<feature type="compositionally biased region" description="Basic residues" evidence="1">
    <location>
        <begin position="1"/>
        <end position="11"/>
    </location>
</feature>